<protein>
    <submittedName>
        <fullName evidence="2">Uncharacterized protein</fullName>
    </submittedName>
</protein>
<dbReference type="Gramene" id="TVU00284">
    <property type="protein sequence ID" value="TVU00284"/>
    <property type="gene ID" value="EJB05_54305"/>
</dbReference>
<sequence>MCRTAAAARELDQARFLWLQDAGRREVTQSQPQSVSSCYGMQWGSRSSLVERFTVSVTIRDWAKRGQKGRRQILHQNFAISILSILSSPTGGSERERHVRHGKKEKQGTCHGARQTGDLPDSRRGHEYGRDEDVKKDHAHQVGGGEQGKESDGDDDGVVRGDSKPPEIKNRV</sequence>
<comment type="caution">
    <text evidence="2">The sequence shown here is derived from an EMBL/GenBank/DDBJ whole genome shotgun (WGS) entry which is preliminary data.</text>
</comment>
<feature type="compositionally biased region" description="Basic and acidic residues" evidence="1">
    <location>
        <begin position="147"/>
        <end position="172"/>
    </location>
</feature>
<reference evidence="2 3" key="1">
    <citation type="journal article" date="2019" name="Sci. Rep.">
        <title>A high-quality genome of Eragrostis curvula grass provides insights into Poaceae evolution and supports new strategies to enhance forage quality.</title>
        <authorList>
            <person name="Carballo J."/>
            <person name="Santos B.A.C.M."/>
            <person name="Zappacosta D."/>
            <person name="Garbus I."/>
            <person name="Selva J.P."/>
            <person name="Gallo C.A."/>
            <person name="Diaz A."/>
            <person name="Albertini E."/>
            <person name="Caccamo M."/>
            <person name="Echenique V."/>
        </authorList>
    </citation>
    <scope>NUCLEOTIDE SEQUENCE [LARGE SCALE GENOMIC DNA]</scope>
    <source>
        <strain evidence="3">cv. Victoria</strain>
        <tissue evidence="2">Leaf</tissue>
    </source>
</reference>
<keyword evidence="3" id="KW-1185">Reference proteome</keyword>
<evidence type="ECO:0000256" key="1">
    <source>
        <dbReference type="SAM" id="MobiDB-lite"/>
    </source>
</evidence>
<gene>
    <name evidence="2" type="ORF">EJB05_54305</name>
</gene>
<feature type="compositionally biased region" description="Basic and acidic residues" evidence="1">
    <location>
        <begin position="120"/>
        <end position="140"/>
    </location>
</feature>
<organism evidence="2 3">
    <name type="scientific">Eragrostis curvula</name>
    <name type="common">weeping love grass</name>
    <dbReference type="NCBI Taxonomy" id="38414"/>
    <lineage>
        <taxon>Eukaryota</taxon>
        <taxon>Viridiplantae</taxon>
        <taxon>Streptophyta</taxon>
        <taxon>Embryophyta</taxon>
        <taxon>Tracheophyta</taxon>
        <taxon>Spermatophyta</taxon>
        <taxon>Magnoliopsida</taxon>
        <taxon>Liliopsida</taxon>
        <taxon>Poales</taxon>
        <taxon>Poaceae</taxon>
        <taxon>PACMAD clade</taxon>
        <taxon>Chloridoideae</taxon>
        <taxon>Eragrostideae</taxon>
        <taxon>Eragrostidinae</taxon>
        <taxon>Eragrostis</taxon>
    </lineage>
</organism>
<evidence type="ECO:0000313" key="2">
    <source>
        <dbReference type="EMBL" id="TVU00284.1"/>
    </source>
</evidence>
<feature type="region of interest" description="Disordered" evidence="1">
    <location>
        <begin position="89"/>
        <end position="172"/>
    </location>
</feature>
<accession>A0A5J9SMT4</accession>
<dbReference type="AlphaFoldDB" id="A0A5J9SMT4"/>
<feature type="non-terminal residue" evidence="2">
    <location>
        <position position="1"/>
    </location>
</feature>
<dbReference type="Proteomes" id="UP000324897">
    <property type="component" value="Unassembled WGS sequence"/>
</dbReference>
<evidence type="ECO:0000313" key="3">
    <source>
        <dbReference type="Proteomes" id="UP000324897"/>
    </source>
</evidence>
<dbReference type="EMBL" id="RWGY01000613">
    <property type="protein sequence ID" value="TVU00284.1"/>
    <property type="molecule type" value="Genomic_DNA"/>
</dbReference>
<proteinExistence type="predicted"/>
<name>A0A5J9SMT4_9POAL</name>